<protein>
    <submittedName>
        <fullName evidence="1">Uncharacterized protein</fullName>
    </submittedName>
</protein>
<dbReference type="EMBL" id="MU001495">
    <property type="protein sequence ID" value="KAF2448462.1"/>
    <property type="molecule type" value="Genomic_DNA"/>
</dbReference>
<evidence type="ECO:0000313" key="1">
    <source>
        <dbReference type="EMBL" id="KAF2448462.1"/>
    </source>
</evidence>
<evidence type="ECO:0000313" key="2">
    <source>
        <dbReference type="Proteomes" id="UP000799764"/>
    </source>
</evidence>
<dbReference type="AlphaFoldDB" id="A0A9P4UGP8"/>
<proteinExistence type="predicted"/>
<organism evidence="1 2">
    <name type="scientific">Karstenula rhodostoma CBS 690.94</name>
    <dbReference type="NCBI Taxonomy" id="1392251"/>
    <lineage>
        <taxon>Eukaryota</taxon>
        <taxon>Fungi</taxon>
        <taxon>Dikarya</taxon>
        <taxon>Ascomycota</taxon>
        <taxon>Pezizomycotina</taxon>
        <taxon>Dothideomycetes</taxon>
        <taxon>Pleosporomycetidae</taxon>
        <taxon>Pleosporales</taxon>
        <taxon>Massarineae</taxon>
        <taxon>Didymosphaeriaceae</taxon>
        <taxon>Karstenula</taxon>
    </lineage>
</organism>
<accession>A0A9P4UGP8</accession>
<keyword evidence="2" id="KW-1185">Reference proteome</keyword>
<gene>
    <name evidence="1" type="ORF">P171DRAFT_481531</name>
</gene>
<comment type="caution">
    <text evidence="1">The sequence shown here is derived from an EMBL/GenBank/DDBJ whole genome shotgun (WGS) entry which is preliminary data.</text>
</comment>
<sequence>MVPCTSPIPNATFTLINENDFFKDLLDIWGIDKDWVVFGNRLLRANNACMGVGLNVEECLLKNNNYLRNYPVVSDNMKVYNPKDIMASSYSNATDMRDRINIMAQVGNYDEQMDMRDLVDATSLPPFSLQELVESMEKIVEQAKEIEKKRAKSRPI</sequence>
<name>A0A9P4UGP8_9PLEO</name>
<dbReference type="OrthoDB" id="73875at2759"/>
<reference evidence="1" key="1">
    <citation type="journal article" date="2020" name="Stud. Mycol.">
        <title>101 Dothideomycetes genomes: a test case for predicting lifestyles and emergence of pathogens.</title>
        <authorList>
            <person name="Haridas S."/>
            <person name="Albert R."/>
            <person name="Binder M."/>
            <person name="Bloem J."/>
            <person name="Labutti K."/>
            <person name="Salamov A."/>
            <person name="Andreopoulos B."/>
            <person name="Baker S."/>
            <person name="Barry K."/>
            <person name="Bills G."/>
            <person name="Bluhm B."/>
            <person name="Cannon C."/>
            <person name="Castanera R."/>
            <person name="Culley D."/>
            <person name="Daum C."/>
            <person name="Ezra D."/>
            <person name="Gonzalez J."/>
            <person name="Henrissat B."/>
            <person name="Kuo A."/>
            <person name="Liang C."/>
            <person name="Lipzen A."/>
            <person name="Lutzoni F."/>
            <person name="Magnuson J."/>
            <person name="Mondo S."/>
            <person name="Nolan M."/>
            <person name="Ohm R."/>
            <person name="Pangilinan J."/>
            <person name="Park H.-J."/>
            <person name="Ramirez L."/>
            <person name="Alfaro M."/>
            <person name="Sun H."/>
            <person name="Tritt A."/>
            <person name="Yoshinaga Y."/>
            <person name="Zwiers L.-H."/>
            <person name="Turgeon B."/>
            <person name="Goodwin S."/>
            <person name="Spatafora J."/>
            <person name="Crous P."/>
            <person name="Grigoriev I."/>
        </authorList>
    </citation>
    <scope>NUCLEOTIDE SEQUENCE</scope>
    <source>
        <strain evidence="1">CBS 690.94</strain>
    </source>
</reference>
<dbReference type="Proteomes" id="UP000799764">
    <property type="component" value="Unassembled WGS sequence"/>
</dbReference>